<accession>A0ABV0K128</accession>
<name>A0ABV0K128_9CYAN</name>
<dbReference type="InterPro" id="IPR029044">
    <property type="entry name" value="Nucleotide-diphossugar_trans"/>
</dbReference>
<evidence type="ECO:0000313" key="3">
    <source>
        <dbReference type="Proteomes" id="UP001482513"/>
    </source>
</evidence>
<dbReference type="CDD" id="cd06433">
    <property type="entry name" value="GT_2_WfgS_like"/>
    <property type="match status" value="1"/>
</dbReference>
<dbReference type="PANTHER" id="PTHR22916:SF65">
    <property type="entry name" value="SLR1065 PROTEIN"/>
    <property type="match status" value="1"/>
</dbReference>
<protein>
    <submittedName>
        <fullName evidence="2">Glycosyltransferase</fullName>
    </submittedName>
</protein>
<comment type="caution">
    <text evidence="2">The sequence shown here is derived from an EMBL/GenBank/DDBJ whole genome shotgun (WGS) entry which is preliminary data.</text>
</comment>
<dbReference type="PANTHER" id="PTHR22916">
    <property type="entry name" value="GLYCOSYLTRANSFERASE"/>
    <property type="match status" value="1"/>
</dbReference>
<keyword evidence="3" id="KW-1185">Reference proteome</keyword>
<dbReference type="RefSeq" id="WP_242021382.1">
    <property type="nucleotide sequence ID" value="NZ_JAMPKX010000001.1"/>
</dbReference>
<organism evidence="2 3">
    <name type="scientific">Leptolyngbya subtilissima DQ-A4</name>
    <dbReference type="NCBI Taxonomy" id="2933933"/>
    <lineage>
        <taxon>Bacteria</taxon>
        <taxon>Bacillati</taxon>
        <taxon>Cyanobacteriota</taxon>
        <taxon>Cyanophyceae</taxon>
        <taxon>Leptolyngbyales</taxon>
        <taxon>Leptolyngbyaceae</taxon>
        <taxon>Leptolyngbya group</taxon>
        <taxon>Leptolyngbya</taxon>
    </lineage>
</organism>
<reference evidence="2 3" key="1">
    <citation type="submission" date="2022-04" db="EMBL/GenBank/DDBJ databases">
        <title>Positive selection, recombination, and allopatry shape intraspecific diversity of widespread and dominant cyanobacteria.</title>
        <authorList>
            <person name="Wei J."/>
            <person name="Shu W."/>
            <person name="Hu C."/>
        </authorList>
    </citation>
    <scope>NUCLEOTIDE SEQUENCE [LARGE SCALE GENOMIC DNA]</scope>
    <source>
        <strain evidence="2 3">DQ-A4</strain>
    </source>
</reference>
<gene>
    <name evidence="2" type="ORF">NC992_02220</name>
</gene>
<dbReference type="SUPFAM" id="SSF53448">
    <property type="entry name" value="Nucleotide-diphospho-sugar transferases"/>
    <property type="match status" value="1"/>
</dbReference>
<dbReference type="EMBL" id="JAMPKX010000001">
    <property type="protein sequence ID" value="MEP0945677.1"/>
    <property type="molecule type" value="Genomic_DNA"/>
</dbReference>
<sequence>MLPSQSQSKPDDIKQLQNQLQEKEATIIHLQQALASVQLSRSALTHETRTLQQELAYLSTTKASIRKLFKATLQRIKAYDLVYRNYKIFVPLYNFFFRDQWRPATLTSALQDASLGQESPPDTQSNAQPTLQKLTFPSKGIGSNIDTETLLVRTTVVARALGIKINGESDLPKLEYLSALIAKTQHALCIKPNQQILPLLQAITQAGGQVTCFDCSFPEIANFANYNIRAIADTLESWLVNSYTYTLKNCDLLCLSSDTSSNSLLFLKGHLTSQTRIITFPAMINSEFDWVPGEKLPSTLNFYEAPAESWIDPFANQALNKNYAWPWNYPTAQIPEGLPSGYKFPKISIITVTFNQGAFLEETIRSVLMQGYPNLEYIVIDGGSTDNTPVILDRYRHELTYCVSEPDQGQANALNKGFSHATGDILAWLNSDDYYLPGTLMRVAQAFKIYESDIVTGGCRLYHDYNPELSTIHHDQMPIGQVVPLSLEKLLDIDNCWLKGYFFYQPEVFWTRDIWERSGARLKEDLFYSMDYEMWLRMARAGAKVIHIPDVLVNYRVHKAQKTYGEVLPYLPELREVSKQFSQHL</sequence>
<dbReference type="InterPro" id="IPR001173">
    <property type="entry name" value="Glyco_trans_2-like"/>
</dbReference>
<feature type="domain" description="Glycosyltransferase 2-like" evidence="1">
    <location>
        <begin position="348"/>
        <end position="468"/>
    </location>
</feature>
<dbReference type="Proteomes" id="UP001482513">
    <property type="component" value="Unassembled WGS sequence"/>
</dbReference>
<dbReference type="Pfam" id="PF00535">
    <property type="entry name" value="Glycos_transf_2"/>
    <property type="match status" value="1"/>
</dbReference>
<proteinExistence type="predicted"/>
<evidence type="ECO:0000313" key="2">
    <source>
        <dbReference type="EMBL" id="MEP0945677.1"/>
    </source>
</evidence>
<dbReference type="Gene3D" id="3.90.550.10">
    <property type="entry name" value="Spore Coat Polysaccharide Biosynthesis Protein SpsA, Chain A"/>
    <property type="match status" value="1"/>
</dbReference>
<evidence type="ECO:0000259" key="1">
    <source>
        <dbReference type="Pfam" id="PF00535"/>
    </source>
</evidence>